<dbReference type="InterPro" id="IPR001214">
    <property type="entry name" value="SET_dom"/>
</dbReference>
<dbReference type="SUPFAM" id="SSF81822">
    <property type="entry name" value="RuBisCo LSMT C-terminal, substrate-binding domain"/>
    <property type="match status" value="1"/>
</dbReference>
<feature type="domain" description="SET" evidence="4">
    <location>
        <begin position="35"/>
        <end position="255"/>
    </location>
</feature>
<dbReference type="GO" id="GO:0032259">
    <property type="term" value="P:methylation"/>
    <property type="evidence" value="ECO:0007669"/>
    <property type="project" value="UniProtKB-KW"/>
</dbReference>
<sequence>MEGSENMESFLQWSSAIGISDSPISGAPFDSCIGRSLSVSHFPGAGGRGLAAARDLRKGELVLRVPKAALMTSDVLIGDDRMLSAALVKHPLLSSTQVFSVALLNEVNKGKNSWWYPYLKQLPQSYDLLACFGRFEIEALQIDDAIWSAEKAVIKGKMEWEEATPLMCELNLKPQLRTLKAWLWAYATVRTCHLILGADSFSSVERESNQNPINGLSDANTDRLIDAGYDETTACYCFYAKRDYAEGEQVLLSYGTYTNLELLEHYGFILQENPNDKAFISLETEMYSLCPWPKDSLYITNDGKPSFSLLSTVRLWATPPNKRRSVKHLAFSGQRVSNENEAAVMKWIMHKCQALLNNCPTSISEDAHLLKIIDNIQDYTGQVEVEGLPVISCDEIRVFLEKKHLKATRKSCYELEFYEKTRRSACRWKLAVGWRHTYKKILSECFSYCSKVLADLG</sequence>
<dbReference type="Pfam" id="PF09273">
    <property type="entry name" value="Rubis-subs-bind"/>
    <property type="match status" value="1"/>
</dbReference>
<dbReference type="Pfam" id="PF00856">
    <property type="entry name" value="SET"/>
    <property type="match status" value="1"/>
</dbReference>
<evidence type="ECO:0000256" key="3">
    <source>
        <dbReference type="ARBA" id="ARBA00022691"/>
    </source>
</evidence>
<dbReference type="PANTHER" id="PTHR13271:SF91">
    <property type="entry name" value="PROTEIN SET DOMAIN GROUP 40"/>
    <property type="match status" value="1"/>
</dbReference>
<comment type="caution">
    <text evidence="5">The sequence shown here is derived from an EMBL/GenBank/DDBJ whole genome shotgun (WGS) entry which is preliminary data.</text>
</comment>
<keyword evidence="1" id="KW-0489">Methyltransferase</keyword>
<dbReference type="PANTHER" id="PTHR13271">
    <property type="entry name" value="UNCHARACTERIZED PUTATIVE METHYLTRANSFERASE"/>
    <property type="match status" value="1"/>
</dbReference>
<dbReference type="AlphaFoldDB" id="A0A9N7MRX5"/>
<keyword evidence="2" id="KW-0808">Transferase</keyword>
<dbReference type="InterPro" id="IPR046341">
    <property type="entry name" value="SET_dom_sf"/>
</dbReference>
<reference evidence="5" key="1">
    <citation type="submission" date="2019-12" db="EMBL/GenBank/DDBJ databases">
        <authorList>
            <person name="Scholes J."/>
        </authorList>
    </citation>
    <scope>NUCLEOTIDE SEQUENCE</scope>
</reference>
<evidence type="ECO:0000313" key="5">
    <source>
        <dbReference type="EMBL" id="CAA0813407.1"/>
    </source>
</evidence>
<dbReference type="EMBL" id="CACSLK010011313">
    <property type="protein sequence ID" value="CAA0813407.1"/>
    <property type="molecule type" value="Genomic_DNA"/>
</dbReference>
<dbReference type="PROSITE" id="PS50280">
    <property type="entry name" value="SET"/>
    <property type="match status" value="1"/>
</dbReference>
<accession>A0A9N7MRX5</accession>
<keyword evidence="3" id="KW-0949">S-adenosyl-L-methionine</keyword>
<dbReference type="Proteomes" id="UP001153555">
    <property type="component" value="Unassembled WGS sequence"/>
</dbReference>
<name>A0A9N7MRX5_STRHE</name>
<gene>
    <name evidence="5" type="ORF">SHERM_13966</name>
</gene>
<evidence type="ECO:0000256" key="1">
    <source>
        <dbReference type="ARBA" id="ARBA00022603"/>
    </source>
</evidence>
<dbReference type="Gene3D" id="3.90.1420.10">
    <property type="entry name" value="Rubisco LSMT, substrate-binding domain"/>
    <property type="match status" value="1"/>
</dbReference>
<dbReference type="SUPFAM" id="SSF82199">
    <property type="entry name" value="SET domain"/>
    <property type="match status" value="1"/>
</dbReference>
<organism evidence="5 6">
    <name type="scientific">Striga hermonthica</name>
    <name type="common">Purple witchweed</name>
    <name type="synonym">Buchnera hermonthica</name>
    <dbReference type="NCBI Taxonomy" id="68872"/>
    <lineage>
        <taxon>Eukaryota</taxon>
        <taxon>Viridiplantae</taxon>
        <taxon>Streptophyta</taxon>
        <taxon>Embryophyta</taxon>
        <taxon>Tracheophyta</taxon>
        <taxon>Spermatophyta</taxon>
        <taxon>Magnoliopsida</taxon>
        <taxon>eudicotyledons</taxon>
        <taxon>Gunneridae</taxon>
        <taxon>Pentapetalae</taxon>
        <taxon>asterids</taxon>
        <taxon>lamiids</taxon>
        <taxon>Lamiales</taxon>
        <taxon>Orobanchaceae</taxon>
        <taxon>Buchnereae</taxon>
        <taxon>Striga</taxon>
    </lineage>
</organism>
<dbReference type="OrthoDB" id="441812at2759"/>
<dbReference type="InterPro" id="IPR036464">
    <property type="entry name" value="Rubisco_LSMT_subst-bd_sf"/>
</dbReference>
<keyword evidence="6" id="KW-1185">Reference proteome</keyword>
<evidence type="ECO:0000256" key="2">
    <source>
        <dbReference type="ARBA" id="ARBA00022679"/>
    </source>
</evidence>
<evidence type="ECO:0000313" key="6">
    <source>
        <dbReference type="Proteomes" id="UP001153555"/>
    </source>
</evidence>
<dbReference type="Gene3D" id="3.90.1410.10">
    <property type="entry name" value="set domain protein methyltransferase, domain 1"/>
    <property type="match status" value="1"/>
</dbReference>
<proteinExistence type="predicted"/>
<evidence type="ECO:0000259" key="4">
    <source>
        <dbReference type="PROSITE" id="PS50280"/>
    </source>
</evidence>
<dbReference type="CDD" id="cd10527">
    <property type="entry name" value="SET_LSMT"/>
    <property type="match status" value="1"/>
</dbReference>
<dbReference type="InterPro" id="IPR015353">
    <property type="entry name" value="Rubisco_LSMT_subst-bd"/>
</dbReference>
<dbReference type="GO" id="GO:0016279">
    <property type="term" value="F:protein-lysine N-methyltransferase activity"/>
    <property type="evidence" value="ECO:0007669"/>
    <property type="project" value="TreeGrafter"/>
</dbReference>
<protein>
    <submittedName>
        <fullName evidence="5">Protein SET DOMAIN GROUP 40</fullName>
    </submittedName>
</protein>
<dbReference type="InterPro" id="IPR050600">
    <property type="entry name" value="SETD3_SETD6_MTase"/>
</dbReference>